<accession>A0A0T6B9N7</accession>
<feature type="compositionally biased region" description="Basic and acidic residues" evidence="5">
    <location>
        <begin position="630"/>
        <end position="674"/>
    </location>
</feature>
<dbReference type="Pfam" id="PF26076">
    <property type="entry name" value="WHD_DDX60"/>
    <property type="match status" value="1"/>
</dbReference>
<dbReference type="GO" id="GO:0005737">
    <property type="term" value="C:cytoplasm"/>
    <property type="evidence" value="ECO:0007669"/>
    <property type="project" value="TreeGrafter"/>
</dbReference>
<feature type="domain" description="Helicase C-terminal" evidence="7">
    <location>
        <begin position="647"/>
        <end position="833"/>
    </location>
</feature>
<keyword evidence="4" id="KW-0067">ATP-binding</keyword>
<keyword evidence="2" id="KW-0378">Hydrolase</keyword>
<feature type="region of interest" description="Disordered" evidence="5">
    <location>
        <begin position="630"/>
        <end position="675"/>
    </location>
</feature>
<comment type="caution">
    <text evidence="8">The sequence shown here is derived from an EMBL/GenBank/DDBJ whole genome shotgun (WGS) entry which is preliminary data.</text>
</comment>
<keyword evidence="9" id="KW-1185">Reference proteome</keyword>
<dbReference type="Proteomes" id="UP000051574">
    <property type="component" value="Unassembled WGS sequence"/>
</dbReference>
<evidence type="ECO:0000256" key="2">
    <source>
        <dbReference type="ARBA" id="ARBA00022801"/>
    </source>
</evidence>
<evidence type="ECO:0000313" key="9">
    <source>
        <dbReference type="Proteomes" id="UP000051574"/>
    </source>
</evidence>
<protein>
    <submittedName>
        <fullName evidence="8">Helicase</fullName>
    </submittedName>
</protein>
<dbReference type="AlphaFoldDB" id="A0A0T6B9N7"/>
<dbReference type="GO" id="GO:0005524">
    <property type="term" value="F:ATP binding"/>
    <property type="evidence" value="ECO:0007669"/>
    <property type="project" value="UniProtKB-KW"/>
</dbReference>
<feature type="non-terminal residue" evidence="8">
    <location>
        <position position="946"/>
    </location>
</feature>
<keyword evidence="3 8" id="KW-0347">Helicase</keyword>
<dbReference type="InterPro" id="IPR011545">
    <property type="entry name" value="DEAD/DEAH_box_helicase_dom"/>
</dbReference>
<dbReference type="SMART" id="SM00490">
    <property type="entry name" value="HELICc"/>
    <property type="match status" value="1"/>
</dbReference>
<dbReference type="GO" id="GO:0004386">
    <property type="term" value="F:helicase activity"/>
    <property type="evidence" value="ECO:0007669"/>
    <property type="project" value="UniProtKB-KW"/>
</dbReference>
<evidence type="ECO:0000313" key="8">
    <source>
        <dbReference type="EMBL" id="KRT84048.1"/>
    </source>
</evidence>
<dbReference type="SUPFAM" id="SSF52540">
    <property type="entry name" value="P-loop containing nucleoside triphosphate hydrolases"/>
    <property type="match status" value="1"/>
</dbReference>
<dbReference type="OrthoDB" id="6819150at2759"/>
<evidence type="ECO:0000256" key="4">
    <source>
        <dbReference type="ARBA" id="ARBA00022840"/>
    </source>
</evidence>
<dbReference type="FunFam" id="3.40.50.300:FF:001039">
    <property type="entry name" value="ATP-dependent RNA helicase DDX60"/>
    <property type="match status" value="1"/>
</dbReference>
<name>A0A0T6B9N7_9SCAR</name>
<evidence type="ECO:0000256" key="3">
    <source>
        <dbReference type="ARBA" id="ARBA00022806"/>
    </source>
</evidence>
<organism evidence="8 9">
    <name type="scientific">Oryctes borbonicus</name>
    <dbReference type="NCBI Taxonomy" id="1629725"/>
    <lineage>
        <taxon>Eukaryota</taxon>
        <taxon>Metazoa</taxon>
        <taxon>Ecdysozoa</taxon>
        <taxon>Arthropoda</taxon>
        <taxon>Hexapoda</taxon>
        <taxon>Insecta</taxon>
        <taxon>Pterygota</taxon>
        <taxon>Neoptera</taxon>
        <taxon>Endopterygota</taxon>
        <taxon>Coleoptera</taxon>
        <taxon>Polyphaga</taxon>
        <taxon>Scarabaeiformia</taxon>
        <taxon>Scarabaeidae</taxon>
        <taxon>Dynastinae</taxon>
        <taxon>Oryctes</taxon>
    </lineage>
</organism>
<dbReference type="InterPro" id="IPR052431">
    <property type="entry name" value="SKI2_subfamily_helicases"/>
</dbReference>
<dbReference type="GO" id="GO:0016787">
    <property type="term" value="F:hydrolase activity"/>
    <property type="evidence" value="ECO:0007669"/>
    <property type="project" value="UniProtKB-KW"/>
</dbReference>
<dbReference type="PANTHER" id="PTHR44533">
    <property type="entry name" value="DEAD/H RNA HELICASE, PUTATIVE-RELATED"/>
    <property type="match status" value="1"/>
</dbReference>
<dbReference type="PANTHER" id="PTHR44533:SF4">
    <property type="entry name" value="DEAD_H RNA HELICASE, PUTATIVE-RELATED"/>
    <property type="match status" value="1"/>
</dbReference>
<evidence type="ECO:0000256" key="1">
    <source>
        <dbReference type="ARBA" id="ARBA00022741"/>
    </source>
</evidence>
<dbReference type="PROSITE" id="PS51192">
    <property type="entry name" value="HELICASE_ATP_BIND_1"/>
    <property type="match status" value="1"/>
</dbReference>
<reference evidence="8 9" key="1">
    <citation type="submission" date="2015-09" db="EMBL/GenBank/DDBJ databases">
        <title>Draft genome of the scarab beetle Oryctes borbonicus.</title>
        <authorList>
            <person name="Meyer J.M."/>
            <person name="Markov G.V."/>
            <person name="Baskaran P."/>
            <person name="Herrmann M."/>
            <person name="Sommer R.J."/>
            <person name="Roedelsperger C."/>
        </authorList>
    </citation>
    <scope>NUCLEOTIDE SEQUENCE [LARGE SCALE GENOMIC DNA]</scope>
    <source>
        <strain evidence="8">OB123</strain>
        <tissue evidence="8">Whole animal</tissue>
    </source>
</reference>
<dbReference type="Pfam" id="PF00271">
    <property type="entry name" value="Helicase_C"/>
    <property type="match status" value="1"/>
</dbReference>
<feature type="domain" description="Helicase ATP-binding" evidence="6">
    <location>
        <begin position="264"/>
        <end position="432"/>
    </location>
</feature>
<dbReference type="EMBL" id="LJIG01002892">
    <property type="protein sequence ID" value="KRT84048.1"/>
    <property type="molecule type" value="Genomic_DNA"/>
</dbReference>
<dbReference type="InterPro" id="IPR027417">
    <property type="entry name" value="P-loop_NTPase"/>
</dbReference>
<dbReference type="Gene3D" id="3.40.50.300">
    <property type="entry name" value="P-loop containing nucleotide triphosphate hydrolases"/>
    <property type="match status" value="2"/>
</dbReference>
<dbReference type="InterPro" id="IPR059032">
    <property type="entry name" value="WHD_DDX60"/>
</dbReference>
<proteinExistence type="predicted"/>
<feature type="region of interest" description="Disordered" evidence="5">
    <location>
        <begin position="62"/>
        <end position="90"/>
    </location>
</feature>
<dbReference type="PROSITE" id="PS51194">
    <property type="entry name" value="HELICASE_CTER"/>
    <property type="match status" value="1"/>
</dbReference>
<keyword evidence="1" id="KW-0547">Nucleotide-binding</keyword>
<evidence type="ECO:0000256" key="5">
    <source>
        <dbReference type="SAM" id="MobiDB-lite"/>
    </source>
</evidence>
<evidence type="ECO:0000259" key="7">
    <source>
        <dbReference type="PROSITE" id="PS51194"/>
    </source>
</evidence>
<gene>
    <name evidence="8" type="ORF">AMK59_705</name>
</gene>
<dbReference type="Pfam" id="PF00270">
    <property type="entry name" value="DEAD"/>
    <property type="match status" value="1"/>
</dbReference>
<dbReference type="SMART" id="SM00487">
    <property type="entry name" value="DEXDc"/>
    <property type="match status" value="1"/>
</dbReference>
<evidence type="ECO:0000259" key="6">
    <source>
        <dbReference type="PROSITE" id="PS51192"/>
    </source>
</evidence>
<sequence>MRHWDCNKPLTDDYDRLEQNFHLNKTPENAKYTKKWKDKQIAQYATYLSIYGNNLEGNSIKSQAIVPPGKNNDSASTSKKQSKKSLQIIQENKKSTDQTTLAKEKKLIKELENYIRKEKNIENKLCHIRTALEKLTKEKSILKTELIKLRVYTDYINSGLTNKDSISIPIIKDIFLVVKKVLEENSEIKEKDRILLSKLLHELGFDEIARRNNLPTNIRYKKILDLNWVRFQLQHLGADMKRIAHGVYDPDVGFTPDPWQAEFINAIRENKSALVVAPTSSGKTFAAYYCMKRVLQESKDGVVVYVSPTKALVNQVEATIYSRFKNTRLPAGKAVVGVFTRDYKNNTLNSRILVTVPQCFEILLLSQRRYTWLKNLKYAIFDEVHKLTGSEEGAVWERCLLLIRCPFLALSATISDVPNFYNWLVSNENYKQEQDRLYGKTRKSYEVVLVEHTERHTDLVKYVYDIPPNLQHYHPYSALDSKTLKEHNGIPATLHLSPKEVWQLFHVMYSNEKIRRRFTEEYNIYQFFSCISESGFITRNDVSMYEKILAKMFYEIYEENGDIARDIVKELSPAMDDWMIPKLDHIPKLLNCMAERNLLPCIVFSYNRKLIEHANYLTIRESKNEVKKNERRVQGIDDETRARRKQKAEDKMLKIEKKERERREGNNDREETSRSIKSNIILKDTGSKFKGVGIADAKDVQWLEKRLANSKSNPNFVSGLAYGVAYHHGGLNNKLRSTAEILFRMGLVKVVFATGTLALGIHMPCKSVVIFGDSPYLNSIEYHQLSGRAGRRGFDTEGNVIFMGLTKNRQDMLMTERLPKMLGNFPVNVTLVARLLLLVTRVTDGKRSSEEVTNITISRALALLENSLIFRFKPDLKIQIKYFIDFAAQLLFIQGIYSAEGVPLKLANLVNHLHYHEPANLAFAYLFRCGAFRQLILSAEDRKDAE</sequence>
<dbReference type="GO" id="GO:0003676">
    <property type="term" value="F:nucleic acid binding"/>
    <property type="evidence" value="ECO:0007669"/>
    <property type="project" value="InterPro"/>
</dbReference>
<dbReference type="InterPro" id="IPR014001">
    <property type="entry name" value="Helicase_ATP-bd"/>
</dbReference>
<dbReference type="InterPro" id="IPR001650">
    <property type="entry name" value="Helicase_C-like"/>
</dbReference>